<proteinExistence type="predicted"/>
<reference evidence="1 2" key="1">
    <citation type="submission" date="2019-06" db="EMBL/GenBank/DDBJ databases">
        <title>Draft genomes of female and male turbot (Scophthalmus maximus).</title>
        <authorList>
            <person name="Xu H."/>
            <person name="Xu X.-W."/>
            <person name="Shao C."/>
            <person name="Chen S."/>
        </authorList>
    </citation>
    <scope>NUCLEOTIDE SEQUENCE [LARGE SCALE GENOMIC DNA]</scope>
    <source>
        <strain evidence="1">Ysfricsl-2016a</strain>
        <tissue evidence="1">Blood</tissue>
    </source>
</reference>
<sequence length="127" mass="14494">MLSVQSGRVSSSTELNAIVRMPKHSQRQMMQYASPDKDVMPNNVKQQLRTVYVDMNKHLKKIIHRHKAMGSSNAQLDKQGLSQFFSLLRTNGSTEDAIAIATHRALNLLEHRESHARMLCIDYSFVQ</sequence>
<accession>A0A6A4TKF3</accession>
<organism evidence="1 2">
    <name type="scientific">Scophthalmus maximus</name>
    <name type="common">Turbot</name>
    <name type="synonym">Psetta maxima</name>
    <dbReference type="NCBI Taxonomy" id="52904"/>
    <lineage>
        <taxon>Eukaryota</taxon>
        <taxon>Metazoa</taxon>
        <taxon>Chordata</taxon>
        <taxon>Craniata</taxon>
        <taxon>Vertebrata</taxon>
        <taxon>Euteleostomi</taxon>
        <taxon>Actinopterygii</taxon>
        <taxon>Neopterygii</taxon>
        <taxon>Teleostei</taxon>
        <taxon>Neoteleostei</taxon>
        <taxon>Acanthomorphata</taxon>
        <taxon>Carangaria</taxon>
        <taxon>Pleuronectiformes</taxon>
        <taxon>Pleuronectoidei</taxon>
        <taxon>Scophthalmidae</taxon>
        <taxon>Scophthalmus</taxon>
    </lineage>
</organism>
<dbReference type="AlphaFoldDB" id="A0A6A4TKF3"/>
<comment type="caution">
    <text evidence="1">The sequence shown here is derived from an EMBL/GenBank/DDBJ whole genome shotgun (WGS) entry which is preliminary data.</text>
</comment>
<name>A0A6A4TKF3_SCOMX</name>
<evidence type="ECO:0000313" key="2">
    <source>
        <dbReference type="Proteomes" id="UP000438429"/>
    </source>
</evidence>
<protein>
    <submittedName>
        <fullName evidence="1">Uncharacterized protein</fullName>
    </submittedName>
</protein>
<gene>
    <name evidence="1" type="ORF">F2P81_002224</name>
</gene>
<dbReference type="EMBL" id="VEVO01000002">
    <property type="protein sequence ID" value="KAF0045695.1"/>
    <property type="molecule type" value="Genomic_DNA"/>
</dbReference>
<evidence type="ECO:0000313" key="1">
    <source>
        <dbReference type="EMBL" id="KAF0045695.1"/>
    </source>
</evidence>
<dbReference type="Proteomes" id="UP000438429">
    <property type="component" value="Unassembled WGS sequence"/>
</dbReference>